<gene>
    <name evidence="3" type="ORF">HHK36_018880</name>
</gene>
<dbReference type="GO" id="GO:0008422">
    <property type="term" value="F:beta-glucosidase activity"/>
    <property type="evidence" value="ECO:0007669"/>
    <property type="project" value="TreeGrafter"/>
</dbReference>
<protein>
    <recommendedName>
        <fullName evidence="2">Glycoside hydrolase family 3 N-terminal domain-containing protein</fullName>
    </recommendedName>
</protein>
<sequence>MSKEDEPNCIYRNPNEPVEARVRDLLSQMTLREKAGQMTQIERLVANPSTIGSLTIGSILSGGGSAPFDRASPADWADMVDTFQKSALASRLGIPILYGVDAVHGHNNVYGATIFPHNIGLGATRDSNLVERIGVATALEVRATGMHYTFAPCLAVCKDPRWGRSYESFSEDTEIVRKMTSSVTGLQGLPPQGHPNGYPYVAGRRNVVACAKHFVGDGGTDRGINEGNTITSFDDLSRFHMEPYLDCLSQGVCTIMASYSSWNGSNLHSDYFLLTQILKEKLGFKVKQRWSSDKIFLYYLFKVS</sequence>
<dbReference type="Proteomes" id="UP000655225">
    <property type="component" value="Unassembled WGS sequence"/>
</dbReference>
<feature type="domain" description="Glycoside hydrolase family 3 N-terminal" evidence="2">
    <location>
        <begin position="30"/>
        <end position="285"/>
    </location>
</feature>
<evidence type="ECO:0000256" key="1">
    <source>
        <dbReference type="ARBA" id="ARBA00022801"/>
    </source>
</evidence>
<keyword evidence="1" id="KW-0378">Hydrolase</keyword>
<organism evidence="3 4">
    <name type="scientific">Tetracentron sinense</name>
    <name type="common">Spur-leaf</name>
    <dbReference type="NCBI Taxonomy" id="13715"/>
    <lineage>
        <taxon>Eukaryota</taxon>
        <taxon>Viridiplantae</taxon>
        <taxon>Streptophyta</taxon>
        <taxon>Embryophyta</taxon>
        <taxon>Tracheophyta</taxon>
        <taxon>Spermatophyta</taxon>
        <taxon>Magnoliopsida</taxon>
        <taxon>Trochodendrales</taxon>
        <taxon>Trochodendraceae</taxon>
        <taxon>Tetracentron</taxon>
    </lineage>
</organism>
<proteinExistence type="predicted"/>
<name>A0A834Z076_TETSI</name>
<dbReference type="InterPro" id="IPR051915">
    <property type="entry name" value="Cellulose_Degrad_GH3"/>
</dbReference>
<accession>A0A834Z076</accession>
<dbReference type="GO" id="GO:0009251">
    <property type="term" value="P:glucan catabolic process"/>
    <property type="evidence" value="ECO:0007669"/>
    <property type="project" value="TreeGrafter"/>
</dbReference>
<dbReference type="InterPro" id="IPR036962">
    <property type="entry name" value="Glyco_hydro_3_N_sf"/>
</dbReference>
<dbReference type="Pfam" id="PF00933">
    <property type="entry name" value="Glyco_hydro_3"/>
    <property type="match status" value="1"/>
</dbReference>
<dbReference type="AlphaFoldDB" id="A0A834Z076"/>
<dbReference type="SUPFAM" id="SSF51445">
    <property type="entry name" value="(Trans)glycosidases"/>
    <property type="match status" value="1"/>
</dbReference>
<comment type="caution">
    <text evidence="3">The sequence shown here is derived from an EMBL/GenBank/DDBJ whole genome shotgun (WGS) entry which is preliminary data.</text>
</comment>
<dbReference type="PANTHER" id="PTHR30620:SF33">
    <property type="entry name" value="BETA-D-GLUCAN EXOHYDROLASE-LIKE PROTEIN-RELATED"/>
    <property type="match status" value="1"/>
</dbReference>
<dbReference type="PRINTS" id="PR00133">
    <property type="entry name" value="GLHYDRLASE3"/>
</dbReference>
<reference evidence="3 4" key="1">
    <citation type="submission" date="2020-04" db="EMBL/GenBank/DDBJ databases">
        <title>Plant Genome Project.</title>
        <authorList>
            <person name="Zhang R.-G."/>
        </authorList>
    </citation>
    <scope>NUCLEOTIDE SEQUENCE [LARGE SCALE GENOMIC DNA]</scope>
    <source>
        <strain evidence="3">YNK0</strain>
        <tissue evidence="3">Leaf</tissue>
    </source>
</reference>
<evidence type="ECO:0000259" key="2">
    <source>
        <dbReference type="Pfam" id="PF00933"/>
    </source>
</evidence>
<dbReference type="InterPro" id="IPR001764">
    <property type="entry name" value="Glyco_hydro_3_N"/>
</dbReference>
<dbReference type="OMA" id="CVEATEY"/>
<dbReference type="OrthoDB" id="416222at2759"/>
<keyword evidence="4" id="KW-1185">Reference proteome</keyword>
<dbReference type="EMBL" id="JABCRI010000013">
    <property type="protein sequence ID" value="KAF8394941.1"/>
    <property type="molecule type" value="Genomic_DNA"/>
</dbReference>
<dbReference type="InterPro" id="IPR017853">
    <property type="entry name" value="GH"/>
</dbReference>
<evidence type="ECO:0000313" key="3">
    <source>
        <dbReference type="EMBL" id="KAF8394941.1"/>
    </source>
</evidence>
<evidence type="ECO:0000313" key="4">
    <source>
        <dbReference type="Proteomes" id="UP000655225"/>
    </source>
</evidence>
<dbReference type="Gene3D" id="3.20.20.300">
    <property type="entry name" value="Glycoside hydrolase, family 3, N-terminal domain"/>
    <property type="match status" value="1"/>
</dbReference>
<dbReference type="PANTHER" id="PTHR30620">
    <property type="entry name" value="PERIPLASMIC BETA-GLUCOSIDASE-RELATED"/>
    <property type="match status" value="1"/>
</dbReference>